<proteinExistence type="inferred from homology"/>
<feature type="transmembrane region" description="Helical" evidence="10">
    <location>
        <begin position="151"/>
        <end position="171"/>
    </location>
</feature>
<dbReference type="PROSITE" id="PS00216">
    <property type="entry name" value="SUGAR_TRANSPORT_1"/>
    <property type="match status" value="1"/>
</dbReference>
<dbReference type="InterPro" id="IPR045262">
    <property type="entry name" value="STP/PLT_plant"/>
</dbReference>
<feature type="transmembrane region" description="Helical" evidence="10">
    <location>
        <begin position="122"/>
        <end position="144"/>
    </location>
</feature>
<feature type="transmembrane region" description="Helical" evidence="10">
    <location>
        <begin position="431"/>
        <end position="456"/>
    </location>
</feature>
<dbReference type="InterPro" id="IPR005828">
    <property type="entry name" value="MFS_sugar_transport-like"/>
</dbReference>
<organism evidence="12 13">
    <name type="scientific">Ceratopteris richardii</name>
    <name type="common">Triangle waterfern</name>
    <dbReference type="NCBI Taxonomy" id="49495"/>
    <lineage>
        <taxon>Eukaryota</taxon>
        <taxon>Viridiplantae</taxon>
        <taxon>Streptophyta</taxon>
        <taxon>Embryophyta</taxon>
        <taxon>Tracheophyta</taxon>
        <taxon>Polypodiopsida</taxon>
        <taxon>Polypodiidae</taxon>
        <taxon>Polypodiales</taxon>
        <taxon>Pteridineae</taxon>
        <taxon>Pteridaceae</taxon>
        <taxon>Parkerioideae</taxon>
        <taxon>Ceratopteris</taxon>
    </lineage>
</organism>
<dbReference type="InterPro" id="IPR044778">
    <property type="entry name" value="MFS_STP/MST-like_plant"/>
</dbReference>
<dbReference type="FunFam" id="1.20.1250.20:FF:000002">
    <property type="entry name" value="Sugar transport protein 13"/>
    <property type="match status" value="1"/>
</dbReference>
<evidence type="ECO:0000313" key="12">
    <source>
        <dbReference type="EMBL" id="KAH7435295.1"/>
    </source>
</evidence>
<keyword evidence="13" id="KW-1185">Reference proteome</keyword>
<dbReference type="NCBIfam" id="TIGR00879">
    <property type="entry name" value="SP"/>
    <property type="match status" value="1"/>
</dbReference>
<dbReference type="PANTHER" id="PTHR23500">
    <property type="entry name" value="SOLUTE CARRIER FAMILY 2, FACILITATED GLUCOSE TRANSPORTER"/>
    <property type="match status" value="1"/>
</dbReference>
<keyword evidence="5 10" id="KW-0812">Transmembrane</keyword>
<dbReference type="EMBL" id="CM035411">
    <property type="protein sequence ID" value="KAH7435295.1"/>
    <property type="molecule type" value="Genomic_DNA"/>
</dbReference>
<dbReference type="InterPro" id="IPR005829">
    <property type="entry name" value="Sugar_transporter_CS"/>
</dbReference>
<dbReference type="AlphaFoldDB" id="A0A8T2UP28"/>
<evidence type="ECO:0000256" key="5">
    <source>
        <dbReference type="ARBA" id="ARBA00022692"/>
    </source>
</evidence>
<evidence type="ECO:0000256" key="2">
    <source>
        <dbReference type="ARBA" id="ARBA00010992"/>
    </source>
</evidence>
<dbReference type="PANTHER" id="PTHR23500:SF357">
    <property type="entry name" value="IP12678P"/>
    <property type="match status" value="1"/>
</dbReference>
<feature type="transmembrane region" description="Helical" evidence="10">
    <location>
        <begin position="389"/>
        <end position="411"/>
    </location>
</feature>
<gene>
    <name evidence="12" type="ORF">KP509_06G058300</name>
</gene>
<accession>A0A8T2UP28</accession>
<evidence type="ECO:0000256" key="1">
    <source>
        <dbReference type="ARBA" id="ARBA00004141"/>
    </source>
</evidence>
<keyword evidence="7 10" id="KW-1133">Transmembrane helix</keyword>
<keyword evidence="6" id="KW-0769">Symport</keyword>
<dbReference type="InterPro" id="IPR036259">
    <property type="entry name" value="MFS_trans_sf"/>
</dbReference>
<evidence type="ECO:0000256" key="4">
    <source>
        <dbReference type="ARBA" id="ARBA00022597"/>
    </source>
</evidence>
<evidence type="ECO:0000313" key="13">
    <source>
        <dbReference type="Proteomes" id="UP000825935"/>
    </source>
</evidence>
<feature type="transmembrane region" description="Helical" evidence="10">
    <location>
        <begin position="496"/>
        <end position="517"/>
    </location>
</feature>
<reference evidence="12" key="1">
    <citation type="submission" date="2021-08" db="EMBL/GenBank/DDBJ databases">
        <title>WGS assembly of Ceratopteris richardii.</title>
        <authorList>
            <person name="Marchant D.B."/>
            <person name="Chen G."/>
            <person name="Jenkins J."/>
            <person name="Shu S."/>
            <person name="Leebens-Mack J."/>
            <person name="Grimwood J."/>
            <person name="Schmutz J."/>
            <person name="Soltis P."/>
            <person name="Soltis D."/>
            <person name="Chen Z.-H."/>
        </authorList>
    </citation>
    <scope>NUCLEOTIDE SEQUENCE</scope>
    <source>
        <strain evidence="12">Whitten #5841</strain>
        <tissue evidence="12">Leaf</tissue>
    </source>
</reference>
<comment type="similarity">
    <text evidence="2 9">Belongs to the major facilitator superfamily. Sugar transporter (TC 2.A.1.1) family.</text>
</comment>
<protein>
    <recommendedName>
        <fullName evidence="11">Major facilitator superfamily (MFS) profile domain-containing protein</fullName>
    </recommendedName>
</protein>
<keyword evidence="3 9" id="KW-0813">Transport</keyword>
<feature type="transmembrane region" description="Helical" evidence="10">
    <location>
        <begin position="468"/>
        <end position="490"/>
    </location>
</feature>
<dbReference type="Pfam" id="PF00083">
    <property type="entry name" value="Sugar_tr"/>
    <property type="match status" value="1"/>
</dbReference>
<dbReference type="InterPro" id="IPR020846">
    <property type="entry name" value="MFS_dom"/>
</dbReference>
<keyword evidence="4" id="KW-0762">Sugar transport</keyword>
<dbReference type="Gene3D" id="1.20.1250.20">
    <property type="entry name" value="MFS general substrate transporter like domains"/>
    <property type="match status" value="1"/>
</dbReference>
<dbReference type="InterPro" id="IPR003663">
    <property type="entry name" value="Sugar/inositol_transpt"/>
</dbReference>
<comment type="subcellular location">
    <subcellularLocation>
        <location evidence="1">Membrane</location>
        <topology evidence="1">Multi-pass membrane protein</topology>
    </subcellularLocation>
</comment>
<evidence type="ECO:0000256" key="10">
    <source>
        <dbReference type="SAM" id="Phobius"/>
    </source>
</evidence>
<evidence type="ECO:0000256" key="6">
    <source>
        <dbReference type="ARBA" id="ARBA00022847"/>
    </source>
</evidence>
<dbReference type="OMA" id="CANGMAH"/>
<dbReference type="GO" id="GO:0016020">
    <property type="term" value="C:membrane"/>
    <property type="evidence" value="ECO:0007669"/>
    <property type="project" value="UniProtKB-SubCell"/>
</dbReference>
<evidence type="ECO:0000256" key="9">
    <source>
        <dbReference type="RuleBase" id="RU003346"/>
    </source>
</evidence>
<feature type="transmembrane region" description="Helical" evidence="10">
    <location>
        <begin position="326"/>
        <end position="348"/>
    </location>
</feature>
<keyword evidence="8 10" id="KW-0472">Membrane</keyword>
<dbReference type="OrthoDB" id="648285at2759"/>
<dbReference type="PRINTS" id="PR00171">
    <property type="entry name" value="SUGRTRNSPORT"/>
</dbReference>
<dbReference type="SUPFAM" id="SSF103473">
    <property type="entry name" value="MFS general substrate transporter"/>
    <property type="match status" value="1"/>
</dbReference>
<evidence type="ECO:0000259" key="11">
    <source>
        <dbReference type="PROSITE" id="PS50850"/>
    </source>
</evidence>
<comment type="caution">
    <text evidence="12">The sequence shown here is derived from an EMBL/GenBank/DDBJ whole genome shotgun (WGS) entry which is preliminary data.</text>
</comment>
<dbReference type="Proteomes" id="UP000825935">
    <property type="component" value="Chromosome 6"/>
</dbReference>
<feature type="transmembrane region" description="Helical" evidence="10">
    <location>
        <begin position="360"/>
        <end position="382"/>
    </location>
</feature>
<feature type="domain" description="Major facilitator superfamily (MFS) profile" evidence="11">
    <location>
        <begin position="67"/>
        <end position="521"/>
    </location>
</feature>
<evidence type="ECO:0000256" key="3">
    <source>
        <dbReference type="ARBA" id="ARBA00022448"/>
    </source>
</evidence>
<dbReference type="GO" id="GO:0015145">
    <property type="term" value="F:monosaccharide transmembrane transporter activity"/>
    <property type="evidence" value="ECO:0007669"/>
    <property type="project" value="InterPro"/>
</dbReference>
<dbReference type="GO" id="GO:0015293">
    <property type="term" value="F:symporter activity"/>
    <property type="evidence" value="ECO:0007669"/>
    <property type="project" value="UniProtKB-KW"/>
</dbReference>
<feature type="transmembrane region" description="Helical" evidence="10">
    <location>
        <begin position="241"/>
        <end position="263"/>
    </location>
</feature>
<dbReference type="PROSITE" id="PS00217">
    <property type="entry name" value="SUGAR_TRANSPORT_2"/>
    <property type="match status" value="1"/>
</dbReference>
<dbReference type="PROSITE" id="PS50850">
    <property type="entry name" value="MFS"/>
    <property type="match status" value="1"/>
</dbReference>
<name>A0A8T2UP28_CERRI</name>
<evidence type="ECO:0000256" key="7">
    <source>
        <dbReference type="ARBA" id="ARBA00022989"/>
    </source>
</evidence>
<feature type="transmembrane region" description="Helical" evidence="10">
    <location>
        <begin position="60"/>
        <end position="80"/>
    </location>
</feature>
<feature type="transmembrane region" description="Helical" evidence="10">
    <location>
        <begin position="210"/>
        <end position="235"/>
    </location>
</feature>
<sequence length="584" mass="62835">MDSAPAAYTRPSLREQVNYNSSAGYGSADPARPPLVSATTATTDALKSVPTKRKSSMASVTLYVMFSALIASCSGLIFGYNVGVSGGVTSQPNFLESFFPGLVEQSSETVQSSYCKFNNQGLQAFTSSLFLAGIVSSFGASYVTKNFGRRATLIIAGFLSLIGAALTASAVHIVMLIVGRILLGFGAGFANQAGPIYLSEIAPPNIRGLLNVMFQTMVGVGIFAANIVNFAVGYLDDKIGWRVALAGAAVPSLMLGVGGLVLVESPVSLIERGRQEEGRLILQKVRNTKNVDEEFQDMVSACIAAQEKSQNFRTVLKPNSRPQLTIAILCSVFQQLTGINAIMFYAPALFQAVGFQSNASLYSAAIVGAVNVLSTVASMFAVDRWGRKFLLIEGGVQMIIAQVIIAAILGAQLKDGNNGVAASPLPQASGIIVVVFICVFVAGFGWSWGPITWLLCTELFPVETRSAGQGFTVFFNLLATFAIAQAFLSMLCGMKYGIFLFFTAWLILMTLFVMFFVPETKNIPLELIERVWRTHWFWKSVVDDETRDGLPVSEKARGLPRSQNVPADELHRNTERSVEVTALS</sequence>
<dbReference type="CDD" id="cd17361">
    <property type="entry name" value="MFS_STP"/>
    <property type="match status" value="1"/>
</dbReference>
<evidence type="ECO:0000256" key="8">
    <source>
        <dbReference type="ARBA" id="ARBA00023136"/>
    </source>
</evidence>